<dbReference type="Proteomes" id="UP000005237">
    <property type="component" value="Unassembled WGS sequence"/>
</dbReference>
<evidence type="ECO:0008006" key="6">
    <source>
        <dbReference type="Google" id="ProtNLM"/>
    </source>
</evidence>
<proteinExistence type="inferred from homology"/>
<dbReference type="GO" id="GO:0005737">
    <property type="term" value="C:cytoplasm"/>
    <property type="evidence" value="ECO:0007669"/>
    <property type="project" value="UniProtKB-SubCell"/>
</dbReference>
<name>A0A8R1DLR5_CAEJA</name>
<dbReference type="Pfam" id="PF00022">
    <property type="entry name" value="Actin"/>
    <property type="match status" value="1"/>
</dbReference>
<evidence type="ECO:0000256" key="3">
    <source>
        <dbReference type="ARBA" id="ARBA00022490"/>
    </source>
</evidence>
<dbReference type="SMART" id="SM00268">
    <property type="entry name" value="ACTIN"/>
    <property type="match status" value="1"/>
</dbReference>
<dbReference type="InterPro" id="IPR004000">
    <property type="entry name" value="Actin"/>
</dbReference>
<comment type="similarity">
    <text evidence="2">Belongs to the actin family. ARP6 subfamily.</text>
</comment>
<evidence type="ECO:0000313" key="5">
    <source>
        <dbReference type="Proteomes" id="UP000005237"/>
    </source>
</evidence>
<dbReference type="EnsemblMetazoa" id="CJA06344.1">
    <property type="protein sequence ID" value="CJA06344.1"/>
    <property type="gene ID" value="WBGene00125548"/>
</dbReference>
<dbReference type="FunFam" id="3.90.640.10:FF:000014">
    <property type="entry name" value="Putative actin-related protein 6"/>
    <property type="match status" value="1"/>
</dbReference>
<dbReference type="InterPro" id="IPR043129">
    <property type="entry name" value="ATPase_NBD"/>
</dbReference>
<dbReference type="Gene3D" id="3.90.640.10">
    <property type="entry name" value="Actin, Chain A, domain 4"/>
    <property type="match status" value="1"/>
</dbReference>
<evidence type="ECO:0000313" key="4">
    <source>
        <dbReference type="EnsemblMetazoa" id="CJA06344.1"/>
    </source>
</evidence>
<keyword evidence="3" id="KW-0963">Cytoplasm</keyword>
<organism evidence="4 5">
    <name type="scientific">Caenorhabditis japonica</name>
    <dbReference type="NCBI Taxonomy" id="281687"/>
    <lineage>
        <taxon>Eukaryota</taxon>
        <taxon>Metazoa</taxon>
        <taxon>Ecdysozoa</taxon>
        <taxon>Nematoda</taxon>
        <taxon>Chromadorea</taxon>
        <taxon>Rhabditida</taxon>
        <taxon>Rhabditina</taxon>
        <taxon>Rhabditomorpha</taxon>
        <taxon>Rhabditoidea</taxon>
        <taxon>Rhabditidae</taxon>
        <taxon>Peloderinae</taxon>
        <taxon>Caenorhabditis</taxon>
    </lineage>
</organism>
<sequence>MSTVILDNGGYNIKIGTNNDRGPRSIPNSIVKSKNERKRVFVAQEQEECTDKFSLFYVRPIEKGYVTNWDAQQKIWEKAFSALDVETTNSRIVYTDNNYLIPALPDLTNEIFFEHFGFTDVCKASSSTFIAEHSFHVRKERCACVIDVGFSWTTIACFVDGLLIQESVIRIDVGGKALTNKLKDWISYRQLNVSEETYVINECKEDLCYVALDFDENMKNAKKKMENNNVVKRYTMPDFQTTFRGIVKEIQEPHDPAIPSIHLGVERFAIPEILFK</sequence>
<dbReference type="PANTHER" id="PTHR11937">
    <property type="entry name" value="ACTIN"/>
    <property type="match status" value="1"/>
</dbReference>
<dbReference type="SUPFAM" id="SSF53067">
    <property type="entry name" value="Actin-like ATPase domain"/>
    <property type="match status" value="2"/>
</dbReference>
<evidence type="ECO:0000256" key="1">
    <source>
        <dbReference type="ARBA" id="ARBA00004496"/>
    </source>
</evidence>
<protein>
    <recommendedName>
        <fullName evidence="6">Actin-related protein 6</fullName>
    </recommendedName>
</protein>
<keyword evidence="5" id="KW-1185">Reference proteome</keyword>
<dbReference type="AlphaFoldDB" id="A0A8R1DLR5"/>
<dbReference type="Gene3D" id="3.30.420.40">
    <property type="match status" value="1"/>
</dbReference>
<reference evidence="4" key="2">
    <citation type="submission" date="2022-06" db="UniProtKB">
        <authorList>
            <consortium name="EnsemblMetazoa"/>
        </authorList>
    </citation>
    <scope>IDENTIFICATION</scope>
    <source>
        <strain evidence="4">DF5081</strain>
    </source>
</reference>
<dbReference type="GO" id="GO:0005634">
    <property type="term" value="C:nucleus"/>
    <property type="evidence" value="ECO:0007669"/>
    <property type="project" value="UniProtKB-ARBA"/>
</dbReference>
<reference evidence="5" key="1">
    <citation type="submission" date="2010-08" db="EMBL/GenBank/DDBJ databases">
        <authorList>
            <consortium name="Caenorhabditis japonica Sequencing Consortium"/>
            <person name="Wilson R.K."/>
        </authorList>
    </citation>
    <scope>NUCLEOTIDE SEQUENCE [LARGE SCALE GENOMIC DNA]</scope>
    <source>
        <strain evidence="5">DF5081</strain>
    </source>
</reference>
<comment type="subcellular location">
    <subcellularLocation>
        <location evidence="1">Cytoplasm</location>
    </subcellularLocation>
</comment>
<evidence type="ECO:0000256" key="2">
    <source>
        <dbReference type="ARBA" id="ARBA00005665"/>
    </source>
</evidence>
<accession>A0A8R1DLR5</accession>